<accession>A0A919TV21</accession>
<keyword evidence="2" id="KW-1185">Reference proteome</keyword>
<sequence>MESGNRVIVLRGWLEHDGVRVRILVSDGARRQWVVVGAKQAAAVVEALLAELAGPPGEDGGR</sequence>
<gene>
    <name evidence="1" type="ORF">Ate02nite_61810</name>
</gene>
<comment type="caution">
    <text evidence="1">The sequence shown here is derived from an EMBL/GenBank/DDBJ whole genome shotgun (WGS) entry which is preliminary data.</text>
</comment>
<proteinExistence type="predicted"/>
<dbReference type="EMBL" id="BOMY01000041">
    <property type="protein sequence ID" value="GIF23451.1"/>
    <property type="molecule type" value="Genomic_DNA"/>
</dbReference>
<dbReference type="AlphaFoldDB" id="A0A919TV21"/>
<protein>
    <submittedName>
        <fullName evidence="1">Uncharacterized protein</fullName>
    </submittedName>
</protein>
<evidence type="ECO:0000313" key="1">
    <source>
        <dbReference type="EMBL" id="GIF23451.1"/>
    </source>
</evidence>
<dbReference type="Proteomes" id="UP000623608">
    <property type="component" value="Unassembled WGS sequence"/>
</dbReference>
<reference evidence="1" key="1">
    <citation type="submission" date="2021-01" db="EMBL/GenBank/DDBJ databases">
        <title>Whole genome shotgun sequence of Actinoplanes tereljensis NBRC 105297.</title>
        <authorList>
            <person name="Komaki H."/>
            <person name="Tamura T."/>
        </authorList>
    </citation>
    <scope>NUCLEOTIDE SEQUENCE</scope>
    <source>
        <strain evidence="1">NBRC 105297</strain>
    </source>
</reference>
<name>A0A919TV21_9ACTN</name>
<organism evidence="1 2">
    <name type="scientific">Paractinoplanes tereljensis</name>
    <dbReference type="NCBI Taxonomy" id="571912"/>
    <lineage>
        <taxon>Bacteria</taxon>
        <taxon>Bacillati</taxon>
        <taxon>Actinomycetota</taxon>
        <taxon>Actinomycetes</taxon>
        <taxon>Micromonosporales</taxon>
        <taxon>Micromonosporaceae</taxon>
        <taxon>Paractinoplanes</taxon>
    </lineage>
</organism>
<dbReference type="RefSeq" id="WP_203811355.1">
    <property type="nucleotide sequence ID" value="NZ_BOMY01000041.1"/>
</dbReference>
<evidence type="ECO:0000313" key="2">
    <source>
        <dbReference type="Proteomes" id="UP000623608"/>
    </source>
</evidence>